<dbReference type="SUPFAM" id="SSF55060">
    <property type="entry name" value="GHMP Kinase, C-terminal domain"/>
    <property type="match status" value="1"/>
</dbReference>
<accession>A0A066XU59</accession>
<keyword evidence="7" id="KW-1185">Reference proteome</keyword>
<dbReference type="Gene3D" id="3.30.70.890">
    <property type="entry name" value="GHMP kinase, C-terminal domain"/>
    <property type="match status" value="1"/>
</dbReference>
<dbReference type="GO" id="GO:0019287">
    <property type="term" value="P:isopentenyl diphosphate biosynthetic process, mevalonate pathway"/>
    <property type="evidence" value="ECO:0007669"/>
    <property type="project" value="TreeGrafter"/>
</dbReference>
<name>A0A066XU59_COLSU</name>
<dbReference type="GO" id="GO:0006696">
    <property type="term" value="P:ergosterol biosynthetic process"/>
    <property type="evidence" value="ECO:0007669"/>
    <property type="project" value="TreeGrafter"/>
</dbReference>
<keyword evidence="1" id="KW-0963">Cytoplasm</keyword>
<evidence type="ECO:0000313" key="7">
    <source>
        <dbReference type="Proteomes" id="UP000027238"/>
    </source>
</evidence>
<proteinExistence type="predicted"/>
<keyword evidence="3 6" id="KW-0418">Kinase</keyword>
<organism evidence="6 7">
    <name type="scientific">Colletotrichum sublineola</name>
    <name type="common">Sorghum anthracnose fungus</name>
    <dbReference type="NCBI Taxonomy" id="1173701"/>
    <lineage>
        <taxon>Eukaryota</taxon>
        <taxon>Fungi</taxon>
        <taxon>Dikarya</taxon>
        <taxon>Ascomycota</taxon>
        <taxon>Pezizomycotina</taxon>
        <taxon>Sordariomycetes</taxon>
        <taxon>Hypocreomycetidae</taxon>
        <taxon>Glomerellales</taxon>
        <taxon>Glomerellaceae</taxon>
        <taxon>Colletotrichum</taxon>
        <taxon>Colletotrichum graminicola species complex</taxon>
    </lineage>
</organism>
<dbReference type="GO" id="GO:0004496">
    <property type="term" value="F:mevalonate kinase activity"/>
    <property type="evidence" value="ECO:0007669"/>
    <property type="project" value="InterPro"/>
</dbReference>
<comment type="caution">
    <text evidence="6">The sequence shown here is derived from an EMBL/GenBank/DDBJ whole genome shotgun (WGS) entry which is preliminary data.</text>
</comment>
<dbReference type="Proteomes" id="UP000027238">
    <property type="component" value="Unassembled WGS sequence"/>
</dbReference>
<dbReference type="OrthoDB" id="5236529at2759"/>
<dbReference type="InterPro" id="IPR006205">
    <property type="entry name" value="Mev_gal_kin"/>
</dbReference>
<dbReference type="EMBL" id="JMSE01000232">
    <property type="protein sequence ID" value="KDN71204.1"/>
    <property type="molecule type" value="Genomic_DNA"/>
</dbReference>
<dbReference type="PANTHER" id="PTHR43290:SF2">
    <property type="entry name" value="MEVALONATE KINASE"/>
    <property type="match status" value="1"/>
</dbReference>
<evidence type="ECO:0000256" key="2">
    <source>
        <dbReference type="ARBA" id="ARBA00022679"/>
    </source>
</evidence>
<dbReference type="PANTHER" id="PTHR43290">
    <property type="entry name" value="MEVALONATE KINASE"/>
    <property type="match status" value="1"/>
</dbReference>
<evidence type="ECO:0000256" key="4">
    <source>
        <dbReference type="ARBA" id="ARBA00022842"/>
    </source>
</evidence>
<gene>
    <name evidence="6" type="ORF">CSUB01_11964</name>
</gene>
<dbReference type="eggNOG" id="KOG1511">
    <property type="taxonomic scope" value="Eukaryota"/>
</dbReference>
<dbReference type="GO" id="GO:0005829">
    <property type="term" value="C:cytosol"/>
    <property type="evidence" value="ECO:0007669"/>
    <property type="project" value="TreeGrafter"/>
</dbReference>
<dbReference type="InterPro" id="IPR036554">
    <property type="entry name" value="GHMP_kinase_C_sf"/>
</dbReference>
<evidence type="ECO:0000256" key="5">
    <source>
        <dbReference type="ARBA" id="ARBA00023221"/>
    </source>
</evidence>
<dbReference type="STRING" id="1173701.A0A066XU59"/>
<dbReference type="HOGENOM" id="CLU_1349052_0_0_1"/>
<keyword evidence="2" id="KW-0808">Transferase</keyword>
<keyword evidence="5" id="KW-0753">Steroid metabolism</keyword>
<dbReference type="AlphaFoldDB" id="A0A066XU59"/>
<dbReference type="GO" id="GO:0005524">
    <property type="term" value="F:ATP binding"/>
    <property type="evidence" value="ECO:0007669"/>
    <property type="project" value="InterPro"/>
</dbReference>
<evidence type="ECO:0000313" key="6">
    <source>
        <dbReference type="EMBL" id="KDN71204.1"/>
    </source>
</evidence>
<protein>
    <submittedName>
        <fullName evidence="6">Putative mevalonate kinase</fullName>
    </submittedName>
</protein>
<keyword evidence="4" id="KW-0460">Magnesium</keyword>
<evidence type="ECO:0000256" key="1">
    <source>
        <dbReference type="ARBA" id="ARBA00022490"/>
    </source>
</evidence>
<reference evidence="7" key="1">
    <citation type="journal article" date="2014" name="Genome Announc.">
        <title>Draft genome sequence of Colletotrichum sublineola, a destructive pathogen of cultivated sorghum.</title>
        <authorList>
            <person name="Baroncelli R."/>
            <person name="Sanz-Martin J.M."/>
            <person name="Rech G.E."/>
            <person name="Sukno S.A."/>
            <person name="Thon M.R."/>
        </authorList>
    </citation>
    <scope>NUCLEOTIDE SEQUENCE [LARGE SCALE GENOMIC DNA]</scope>
    <source>
        <strain evidence="7">TX430BB</strain>
    </source>
</reference>
<sequence length="201" mass="22197">MADRPSSVTPLDNFPTLSLLLIDTKQPRTTAQRVEKVQKLRNTNPQVIRPILDDIGNVANKALEFLPSDTTNFDAEKKREANERLGVLIGKNQELLSRLDVSYPCLARVGQLIETANVGWTKLTSARGGGCAIVLLRLDVINDNMKAFEQDIKKEGFVKYEADLGALGVAMRGRTVFGNGVEEKQDIEQIDEKRFANSVGA</sequence>
<evidence type="ECO:0000256" key="3">
    <source>
        <dbReference type="ARBA" id="ARBA00022777"/>
    </source>
</evidence>
<keyword evidence="5" id="KW-0443">Lipid metabolism</keyword>